<dbReference type="GO" id="GO:0016020">
    <property type="term" value="C:membrane"/>
    <property type="evidence" value="ECO:0007669"/>
    <property type="project" value="UniProtKB-SubCell"/>
</dbReference>
<evidence type="ECO:0000313" key="9">
    <source>
        <dbReference type="EMBL" id="AJE83462.1"/>
    </source>
</evidence>
<dbReference type="InterPro" id="IPR017475">
    <property type="entry name" value="EPS_sugar_tfrase"/>
</dbReference>
<evidence type="ECO:0000256" key="7">
    <source>
        <dbReference type="SAM" id="MobiDB-lite"/>
    </source>
</evidence>
<sequence length="497" mass="52509">MTAESTVPPPAGRPRGETAAPGSASRSSLALAPRPVAGKPLGGTGRSPDRRWGGRPPLLLVDVLAALVSSVLLGGPAARPLPTALLVATAALAHARAPRRTGPAPGALEELPAVFLRAAVCWCLTAALLAALAPARALSLATLGTALALHTTLGFAGRALLARLRTRAALAHPRAALVIGESGAAQQVAAAILRHPRTGLRPVGLVGAPDTEAADEHEERPGTEPPRLPVLNSPEEIRRAVVQNGVRAALVVGADTCVTRQQLLTQLDEFGCELWRIDTAGGYAPATGHRLAAFPCELLAPVRGARLSLAKRSLDVAVSALALLALSPLLGLCAGVLRLTDGPGVVFRQERIGRDGRPFTLLKFRTYRPADAEESATRWSVAGEARISLFCRFLRSTSLDELLQLVNVLRGDMSLVGPRPERPYFVAEFSRLHPGYAARHRLPVGITGLAQINGLRGDTSIEDRARFDNAYIETWSLWGDVCILLRTVSSLLRRTGS</sequence>
<proteinExistence type="inferred from homology"/>
<keyword evidence="10" id="KW-1185">Reference proteome</keyword>
<evidence type="ECO:0000256" key="3">
    <source>
        <dbReference type="ARBA" id="ARBA00022679"/>
    </source>
</evidence>
<organism evidence="9 10">
    <name type="scientific">Streptomyces albus (strain ATCC 21838 / DSM 41398 / FERM P-419 / JCM 4703 / NBRC 107858)</name>
    <dbReference type="NCBI Taxonomy" id="1081613"/>
    <lineage>
        <taxon>Bacteria</taxon>
        <taxon>Bacillati</taxon>
        <taxon>Actinomycetota</taxon>
        <taxon>Actinomycetes</taxon>
        <taxon>Kitasatosporales</taxon>
        <taxon>Streptomycetaceae</taxon>
        <taxon>Streptomyces</taxon>
    </lineage>
</organism>
<keyword evidence="5" id="KW-1133">Transmembrane helix</keyword>
<keyword evidence="3 9" id="KW-0808">Transferase</keyword>
<evidence type="ECO:0000256" key="2">
    <source>
        <dbReference type="ARBA" id="ARBA00006464"/>
    </source>
</evidence>
<gene>
    <name evidence="9" type="ORF">SLNWT_3086</name>
</gene>
<protein>
    <submittedName>
        <fullName evidence="9">Undecaprenyl-phosphate glucose phosphotransferase</fullName>
    </submittedName>
</protein>
<comment type="subcellular location">
    <subcellularLocation>
        <location evidence="1">Membrane</location>
        <topology evidence="1">Multi-pass membrane protein</topology>
    </subcellularLocation>
</comment>
<name>A0A0B5EZH9_STRA4</name>
<accession>A0A0B5EZH9</accession>
<evidence type="ECO:0000256" key="5">
    <source>
        <dbReference type="ARBA" id="ARBA00022989"/>
    </source>
</evidence>
<dbReference type="InterPro" id="IPR003362">
    <property type="entry name" value="Bact_transf"/>
</dbReference>
<feature type="region of interest" description="Disordered" evidence="7">
    <location>
        <begin position="1"/>
        <end position="52"/>
    </location>
</feature>
<dbReference type="PANTHER" id="PTHR30576">
    <property type="entry name" value="COLANIC BIOSYNTHESIS UDP-GLUCOSE LIPID CARRIER TRANSFERASE"/>
    <property type="match status" value="1"/>
</dbReference>
<dbReference type="NCBIfam" id="TIGR03025">
    <property type="entry name" value="EPS_sugtrans"/>
    <property type="match status" value="1"/>
</dbReference>
<dbReference type="GO" id="GO:0016780">
    <property type="term" value="F:phosphotransferase activity, for other substituted phosphate groups"/>
    <property type="evidence" value="ECO:0007669"/>
    <property type="project" value="TreeGrafter"/>
</dbReference>
<comment type="similarity">
    <text evidence="2">Belongs to the bacterial sugar transferase family.</text>
</comment>
<reference evidence="9 10" key="1">
    <citation type="submission" date="2015-01" db="EMBL/GenBank/DDBJ databases">
        <title>Enhanced salinomycin production by adjusting the supply of polyketide extender units in Streptomyce albus DSM 41398.</title>
        <authorList>
            <person name="Lu C."/>
        </authorList>
    </citation>
    <scope>NUCLEOTIDE SEQUENCE [LARGE SCALE GENOMIC DNA]</scope>
    <source>
        <strain evidence="10">ATCC 21838 / DSM 41398 / FERM P-419 / JCM 4703 / NBRC 107858</strain>
    </source>
</reference>
<evidence type="ECO:0000256" key="1">
    <source>
        <dbReference type="ARBA" id="ARBA00004141"/>
    </source>
</evidence>
<evidence type="ECO:0000313" key="10">
    <source>
        <dbReference type="Proteomes" id="UP000031523"/>
    </source>
</evidence>
<dbReference type="AlphaFoldDB" id="A0A0B5EZH9"/>
<keyword evidence="6" id="KW-0472">Membrane</keyword>
<feature type="domain" description="Bacterial sugar transferase" evidence="8">
    <location>
        <begin position="311"/>
        <end position="492"/>
    </location>
</feature>
<dbReference type="PANTHER" id="PTHR30576:SF0">
    <property type="entry name" value="UNDECAPRENYL-PHOSPHATE N-ACETYLGALACTOSAMINYL 1-PHOSPHATE TRANSFERASE-RELATED"/>
    <property type="match status" value="1"/>
</dbReference>
<feature type="region of interest" description="Disordered" evidence="7">
    <location>
        <begin position="211"/>
        <end position="230"/>
    </location>
</feature>
<dbReference type="Proteomes" id="UP000031523">
    <property type="component" value="Chromosome"/>
</dbReference>
<evidence type="ECO:0000256" key="6">
    <source>
        <dbReference type="ARBA" id="ARBA00023136"/>
    </source>
</evidence>
<dbReference type="EMBL" id="CP010519">
    <property type="protein sequence ID" value="AJE83462.1"/>
    <property type="molecule type" value="Genomic_DNA"/>
</dbReference>
<dbReference type="Pfam" id="PF02397">
    <property type="entry name" value="Bac_transf"/>
    <property type="match status" value="1"/>
</dbReference>
<evidence type="ECO:0000259" key="8">
    <source>
        <dbReference type="Pfam" id="PF02397"/>
    </source>
</evidence>
<feature type="compositionally biased region" description="Low complexity" evidence="7">
    <location>
        <begin position="19"/>
        <end position="35"/>
    </location>
</feature>
<dbReference type="KEGG" id="sals:SLNWT_3086"/>
<evidence type="ECO:0000256" key="4">
    <source>
        <dbReference type="ARBA" id="ARBA00022692"/>
    </source>
</evidence>
<keyword evidence="4" id="KW-0812">Transmembrane</keyword>